<name>A0A4Y1ZG47_9BACL</name>
<sequence>MIEIVEEGTEWFVDMRDVEAADAGSDVSSRSGRFHFC</sequence>
<comment type="caution">
    <text evidence="1">The sequence shown here is derived from an EMBL/GenBank/DDBJ whole genome shotgun (WGS) entry which is preliminary data.</text>
</comment>
<dbReference type="EMBL" id="BEXB01000036">
    <property type="protein sequence ID" value="GAY77953.1"/>
    <property type="molecule type" value="Genomic_DNA"/>
</dbReference>
<proteinExistence type="predicted"/>
<dbReference type="AlphaFoldDB" id="A0A4Y1ZG47"/>
<accession>A0A4Y1ZG47</accession>
<evidence type="ECO:0000313" key="2">
    <source>
        <dbReference type="Proteomes" id="UP000319716"/>
    </source>
</evidence>
<organism evidence="1 2">
    <name type="scientific">Sporolactobacillus inulinus</name>
    <dbReference type="NCBI Taxonomy" id="2078"/>
    <lineage>
        <taxon>Bacteria</taxon>
        <taxon>Bacillati</taxon>
        <taxon>Bacillota</taxon>
        <taxon>Bacilli</taxon>
        <taxon>Bacillales</taxon>
        <taxon>Sporolactobacillaceae</taxon>
        <taxon>Sporolactobacillus</taxon>
    </lineage>
</organism>
<evidence type="ECO:0000313" key="1">
    <source>
        <dbReference type="EMBL" id="GAY77953.1"/>
    </source>
</evidence>
<reference evidence="1 2" key="1">
    <citation type="submission" date="2017-11" db="EMBL/GenBank/DDBJ databases">
        <title>Draft Genome Sequence of Sporolactobacillus inulinus NBRC 111894 Isolated from Koso, a Japanese Sugar-Vegetable Fermented Beverage.</title>
        <authorList>
            <person name="Chiou T.Y."/>
            <person name="Oshima K."/>
            <person name="Suda W."/>
            <person name="Hattori M."/>
            <person name="Takahashi T."/>
        </authorList>
    </citation>
    <scope>NUCLEOTIDE SEQUENCE [LARGE SCALE GENOMIC DNA]</scope>
    <source>
        <strain evidence="1 2">NBRC111894</strain>
    </source>
</reference>
<dbReference type="Proteomes" id="UP000319716">
    <property type="component" value="Unassembled WGS sequence"/>
</dbReference>
<protein>
    <submittedName>
        <fullName evidence="1">Uncharacterized protein</fullName>
    </submittedName>
</protein>
<gene>
    <name evidence="1" type="ORF">NBRC111894_3507</name>
</gene>